<feature type="transmembrane region" description="Helical" evidence="1">
    <location>
        <begin position="6"/>
        <end position="24"/>
    </location>
</feature>
<keyword evidence="1" id="KW-0812">Transmembrane</keyword>
<keyword evidence="3" id="KW-1185">Reference proteome</keyword>
<feature type="transmembrane region" description="Helical" evidence="1">
    <location>
        <begin position="107"/>
        <end position="129"/>
    </location>
</feature>
<keyword evidence="1" id="KW-1133">Transmembrane helix</keyword>
<feature type="transmembrane region" description="Helical" evidence="1">
    <location>
        <begin position="235"/>
        <end position="256"/>
    </location>
</feature>
<accession>A0A1R2CSV5</accession>
<dbReference type="AlphaFoldDB" id="A0A1R2CSV5"/>
<sequence>MESIQTGAVFIGCNFLGIALGKYLPHLVTENEKDLLNWAWNNIKFLLLTKVIASICPEHFYEVGMRAYIWIVWFLNVFPFIEAYIGAIGVIFLVLIFKADEKNCNGLLYNLLITVYIFFILVLQCAYNLPQGMNIISIILLILSIILLTYWIKHKYPTFALTYREFLCILWLILSTFIMSNYFGNKILWAVFLQILLISSSFSLKLFILFYYSCRLLEITEEIMLKNGFEVIKLYIKKIVILIGTIIFITLEKLWFRRLFPYGYYLIEWYIECISIGALIGFSFIRPKLNLETMAISMIPSISIVWIIMSLVY</sequence>
<feature type="transmembrane region" description="Helical" evidence="1">
    <location>
        <begin position="262"/>
        <end position="282"/>
    </location>
</feature>
<feature type="transmembrane region" description="Helical" evidence="1">
    <location>
        <begin position="67"/>
        <end position="95"/>
    </location>
</feature>
<protein>
    <submittedName>
        <fullName evidence="2">Uncharacterized protein</fullName>
    </submittedName>
</protein>
<name>A0A1R2CSV5_9CILI</name>
<evidence type="ECO:0000256" key="1">
    <source>
        <dbReference type="SAM" id="Phobius"/>
    </source>
</evidence>
<reference evidence="2 3" key="1">
    <citation type="submission" date="2016-11" db="EMBL/GenBank/DDBJ databases">
        <title>The macronuclear genome of Stentor coeruleus: a giant cell with tiny introns.</title>
        <authorList>
            <person name="Slabodnick M."/>
            <person name="Ruby J.G."/>
            <person name="Reiff S.B."/>
            <person name="Swart E.C."/>
            <person name="Gosai S."/>
            <person name="Prabakaran S."/>
            <person name="Witkowska E."/>
            <person name="Larue G.E."/>
            <person name="Fisher S."/>
            <person name="Freeman R.M."/>
            <person name="Gunawardena J."/>
            <person name="Chu W."/>
            <person name="Stover N.A."/>
            <person name="Gregory B.D."/>
            <person name="Nowacki M."/>
            <person name="Derisi J."/>
            <person name="Roy S.W."/>
            <person name="Marshall W.F."/>
            <person name="Sood P."/>
        </authorList>
    </citation>
    <scope>NUCLEOTIDE SEQUENCE [LARGE SCALE GENOMIC DNA]</scope>
    <source>
        <strain evidence="2">WM001</strain>
    </source>
</reference>
<feature type="transmembrane region" description="Helical" evidence="1">
    <location>
        <begin position="135"/>
        <end position="152"/>
    </location>
</feature>
<organism evidence="2 3">
    <name type="scientific">Stentor coeruleus</name>
    <dbReference type="NCBI Taxonomy" id="5963"/>
    <lineage>
        <taxon>Eukaryota</taxon>
        <taxon>Sar</taxon>
        <taxon>Alveolata</taxon>
        <taxon>Ciliophora</taxon>
        <taxon>Postciliodesmatophora</taxon>
        <taxon>Heterotrichea</taxon>
        <taxon>Heterotrichida</taxon>
        <taxon>Stentoridae</taxon>
        <taxon>Stentor</taxon>
    </lineage>
</organism>
<keyword evidence="1" id="KW-0472">Membrane</keyword>
<feature type="transmembrane region" description="Helical" evidence="1">
    <location>
        <begin position="294"/>
        <end position="312"/>
    </location>
</feature>
<proteinExistence type="predicted"/>
<dbReference type="EMBL" id="MPUH01000069">
    <property type="protein sequence ID" value="OMJ92065.1"/>
    <property type="molecule type" value="Genomic_DNA"/>
</dbReference>
<gene>
    <name evidence="2" type="ORF">SteCoe_5270</name>
</gene>
<evidence type="ECO:0000313" key="2">
    <source>
        <dbReference type="EMBL" id="OMJ92065.1"/>
    </source>
</evidence>
<evidence type="ECO:0000313" key="3">
    <source>
        <dbReference type="Proteomes" id="UP000187209"/>
    </source>
</evidence>
<feature type="transmembrane region" description="Helical" evidence="1">
    <location>
        <begin position="164"/>
        <end position="183"/>
    </location>
</feature>
<feature type="transmembrane region" description="Helical" evidence="1">
    <location>
        <begin position="189"/>
        <end position="214"/>
    </location>
</feature>
<dbReference type="Proteomes" id="UP000187209">
    <property type="component" value="Unassembled WGS sequence"/>
</dbReference>
<comment type="caution">
    <text evidence="2">The sequence shown here is derived from an EMBL/GenBank/DDBJ whole genome shotgun (WGS) entry which is preliminary data.</text>
</comment>